<dbReference type="PANTHER" id="PTHR42648">
    <property type="entry name" value="TRANSPOSASE, PUTATIVE-RELATED"/>
    <property type="match status" value="1"/>
</dbReference>
<dbReference type="PROSITE" id="PS50994">
    <property type="entry name" value="INTEGRASE"/>
    <property type="match status" value="1"/>
</dbReference>
<dbReference type="InterPro" id="IPR001584">
    <property type="entry name" value="Integrase_cat-core"/>
</dbReference>
<keyword evidence="2" id="KW-0378">Hydrolase</keyword>
<keyword evidence="6" id="KW-1185">Reference proteome</keyword>
<dbReference type="GO" id="GO:0015074">
    <property type="term" value="P:DNA integration"/>
    <property type="evidence" value="ECO:0007669"/>
    <property type="project" value="InterPro"/>
</dbReference>
<sequence>MTGRGGANLRECVWRISNLSRLLLHPLLLHLPTLVELGTGRRLGTRSMRDGMYYLDDNMSPTVAAVLSHSPLEEFLLHHRRLGHTSFVILGQLYPNLYNKISKEDLVCDACHYGRQTRSTYVSSDNRSTVPLQTIHSDVWGPSGVLSLNGYRSFVTFIDCCTRTTWVYVLKNKSDVFECFRDFHNLIMTQYNACVKVRRTDNGTEYVNKEFDEYLSSFGIIHQTTCPGTSEQNGLAERKNRHLLEITRCIMMAMNVPNFLWSEVVMTAAYLMNIMPSRVLGYKTPIACLTGRTTYVVPPKVFGCVCFVKDYRPSVGKLDPRAVKCVFVGYSGKQKGYKCWCPSEKRMFVSMDVIFREQVPFYGEPDDLTDVFPDLFSSDVSDLDNGTGGEKEGEESNSTPSREMVVGVIPLEDRNDNIDVDLIEGEPGRTMQGERQNTSTEVMRWARLNEEQNLRVYTRRHQTEEEHVQGEKISPAEDDSEAQVQSDGHDSSSQPSASSHTPLPVSTSDGIPPLAYDDLNVPIALRNQPRTIAGKLPSKLAPYDVSNYVTYSSIGPLYKSFIASLHSTLPIPRDWQEAKQYPEWRAAMLEEMAALDKNQTWVLTSLPVDKKVVGCKWVFTVKQTPDGKVERYKARLLAKGYSQTYGVDYDETFAPAAKLSTVRTLISIAANQKWKLFQMDVKNAFLHGDLQEEVYMEIPPGFRSRETEGKVCRLTKSLYGLKQSPRAWFGRFRKEICSMGYRQSNADHTLFFKCQRNYITILLVYVDDIVITGNNEVEISQLKKMLAKSFEVKDMGYLHYFLGIEVAYGPKGIYLSQRKYVLDLLEETGMLGCKPAVTPIEQNHRISTDGGDPVDRYQYQRLAGRLIYLSHTRPDIAYAVSIVSRYMHDPRTSHLDAANRILRYLKSCPGKGILFTNHGHLRIEGYTDADLAGCLDDRRSTSGYCMFVGGNLVSWRSKKQSVVARSTAEAEFRSMASGLCELMWLKTLLTELQLCS</sequence>
<dbReference type="InterPro" id="IPR012337">
    <property type="entry name" value="RNaseH-like_sf"/>
</dbReference>
<dbReference type="CDD" id="cd09272">
    <property type="entry name" value="RNase_HI_RT_Ty1"/>
    <property type="match status" value="1"/>
</dbReference>
<dbReference type="InterPro" id="IPR013103">
    <property type="entry name" value="RVT_2"/>
</dbReference>
<dbReference type="SUPFAM" id="SSF56672">
    <property type="entry name" value="DNA/RNA polymerases"/>
    <property type="match status" value="1"/>
</dbReference>
<dbReference type="Pfam" id="PF25597">
    <property type="entry name" value="SH3_retrovirus"/>
    <property type="match status" value="1"/>
</dbReference>
<dbReference type="GO" id="GO:0003676">
    <property type="term" value="F:nucleic acid binding"/>
    <property type="evidence" value="ECO:0007669"/>
    <property type="project" value="InterPro"/>
</dbReference>
<evidence type="ECO:0000256" key="1">
    <source>
        <dbReference type="ARBA" id="ARBA00022723"/>
    </source>
</evidence>
<dbReference type="PANTHER" id="PTHR42648:SF22">
    <property type="entry name" value="REVERSE TRANSCRIPTASE TY1_COPIA-TYPE DOMAIN-CONTAINING PROTEIN"/>
    <property type="match status" value="1"/>
</dbReference>
<feature type="compositionally biased region" description="Low complexity" evidence="3">
    <location>
        <begin position="491"/>
        <end position="500"/>
    </location>
</feature>
<evidence type="ECO:0000256" key="3">
    <source>
        <dbReference type="SAM" id="MobiDB-lite"/>
    </source>
</evidence>
<protein>
    <recommendedName>
        <fullName evidence="4">Integrase catalytic domain-containing protein</fullName>
    </recommendedName>
</protein>
<accession>A0A8R7RA17</accession>
<dbReference type="GO" id="GO:0016787">
    <property type="term" value="F:hydrolase activity"/>
    <property type="evidence" value="ECO:0007669"/>
    <property type="project" value="UniProtKB-KW"/>
</dbReference>
<dbReference type="Proteomes" id="UP000015106">
    <property type="component" value="Unassembled WGS sequence"/>
</dbReference>
<dbReference type="Pfam" id="PF13976">
    <property type="entry name" value="gag_pre-integrs"/>
    <property type="match status" value="1"/>
</dbReference>
<dbReference type="InterPro" id="IPR036397">
    <property type="entry name" value="RNaseH_sf"/>
</dbReference>
<reference evidence="6" key="1">
    <citation type="journal article" date="2013" name="Nature">
        <title>Draft genome of the wheat A-genome progenitor Triticum urartu.</title>
        <authorList>
            <person name="Ling H.Q."/>
            <person name="Zhao S."/>
            <person name="Liu D."/>
            <person name="Wang J."/>
            <person name="Sun H."/>
            <person name="Zhang C."/>
            <person name="Fan H."/>
            <person name="Li D."/>
            <person name="Dong L."/>
            <person name="Tao Y."/>
            <person name="Gao C."/>
            <person name="Wu H."/>
            <person name="Li Y."/>
            <person name="Cui Y."/>
            <person name="Guo X."/>
            <person name="Zheng S."/>
            <person name="Wang B."/>
            <person name="Yu K."/>
            <person name="Liang Q."/>
            <person name="Yang W."/>
            <person name="Lou X."/>
            <person name="Chen J."/>
            <person name="Feng M."/>
            <person name="Jian J."/>
            <person name="Zhang X."/>
            <person name="Luo G."/>
            <person name="Jiang Y."/>
            <person name="Liu J."/>
            <person name="Wang Z."/>
            <person name="Sha Y."/>
            <person name="Zhang B."/>
            <person name="Wu H."/>
            <person name="Tang D."/>
            <person name="Shen Q."/>
            <person name="Xue P."/>
            <person name="Zou S."/>
            <person name="Wang X."/>
            <person name="Liu X."/>
            <person name="Wang F."/>
            <person name="Yang Y."/>
            <person name="An X."/>
            <person name="Dong Z."/>
            <person name="Zhang K."/>
            <person name="Zhang X."/>
            <person name="Luo M.C."/>
            <person name="Dvorak J."/>
            <person name="Tong Y."/>
            <person name="Wang J."/>
            <person name="Yang H."/>
            <person name="Li Z."/>
            <person name="Wang D."/>
            <person name="Zhang A."/>
            <person name="Wang J."/>
        </authorList>
    </citation>
    <scope>NUCLEOTIDE SEQUENCE</scope>
    <source>
        <strain evidence="6">cv. G1812</strain>
    </source>
</reference>
<dbReference type="Gramene" id="TuG1812S0000429300.01.T01">
    <property type="protein sequence ID" value="TuG1812S0000429300.01.T01"/>
    <property type="gene ID" value="TuG1812S0000429300.01"/>
</dbReference>
<proteinExistence type="predicted"/>
<dbReference type="Gene3D" id="3.30.420.10">
    <property type="entry name" value="Ribonuclease H-like superfamily/Ribonuclease H"/>
    <property type="match status" value="1"/>
</dbReference>
<evidence type="ECO:0000259" key="4">
    <source>
        <dbReference type="PROSITE" id="PS50994"/>
    </source>
</evidence>
<evidence type="ECO:0000256" key="2">
    <source>
        <dbReference type="ARBA" id="ARBA00022801"/>
    </source>
</evidence>
<feature type="region of interest" description="Disordered" evidence="3">
    <location>
        <begin position="379"/>
        <end position="403"/>
    </location>
</feature>
<evidence type="ECO:0000313" key="5">
    <source>
        <dbReference type="EnsemblPlants" id="TuG1812S0000429300.01.T01"/>
    </source>
</evidence>
<dbReference type="AlphaFoldDB" id="A0A8R7RA17"/>
<reference evidence="5" key="2">
    <citation type="submission" date="2022-06" db="UniProtKB">
        <authorList>
            <consortium name="EnsemblPlants"/>
        </authorList>
    </citation>
    <scope>IDENTIFICATION</scope>
</reference>
<keyword evidence="1" id="KW-0479">Metal-binding</keyword>
<dbReference type="InterPro" id="IPR025724">
    <property type="entry name" value="GAG-pre-integrase_dom"/>
</dbReference>
<dbReference type="EnsemblPlants" id="TuG1812S0000429300.01.T01">
    <property type="protein sequence ID" value="TuG1812S0000429300.01.T01"/>
    <property type="gene ID" value="TuG1812S0000429300.01"/>
</dbReference>
<feature type="compositionally biased region" description="Basic and acidic residues" evidence="3">
    <location>
        <begin position="461"/>
        <end position="470"/>
    </location>
</feature>
<dbReference type="InterPro" id="IPR057670">
    <property type="entry name" value="SH3_retrovirus"/>
</dbReference>
<feature type="region of interest" description="Disordered" evidence="3">
    <location>
        <begin position="456"/>
        <end position="511"/>
    </location>
</feature>
<evidence type="ECO:0000313" key="6">
    <source>
        <dbReference type="Proteomes" id="UP000015106"/>
    </source>
</evidence>
<dbReference type="Pfam" id="PF07727">
    <property type="entry name" value="RVT_2"/>
    <property type="match status" value="1"/>
</dbReference>
<feature type="domain" description="Integrase catalytic" evidence="4">
    <location>
        <begin position="127"/>
        <end position="293"/>
    </location>
</feature>
<dbReference type="SUPFAM" id="SSF53098">
    <property type="entry name" value="Ribonuclease H-like"/>
    <property type="match status" value="1"/>
</dbReference>
<dbReference type="GO" id="GO:0046872">
    <property type="term" value="F:metal ion binding"/>
    <property type="evidence" value="ECO:0007669"/>
    <property type="project" value="UniProtKB-KW"/>
</dbReference>
<organism evidence="5 6">
    <name type="scientific">Triticum urartu</name>
    <name type="common">Red wild einkorn</name>
    <name type="synonym">Crithodium urartu</name>
    <dbReference type="NCBI Taxonomy" id="4572"/>
    <lineage>
        <taxon>Eukaryota</taxon>
        <taxon>Viridiplantae</taxon>
        <taxon>Streptophyta</taxon>
        <taxon>Embryophyta</taxon>
        <taxon>Tracheophyta</taxon>
        <taxon>Spermatophyta</taxon>
        <taxon>Magnoliopsida</taxon>
        <taxon>Liliopsida</taxon>
        <taxon>Poales</taxon>
        <taxon>Poaceae</taxon>
        <taxon>BOP clade</taxon>
        <taxon>Pooideae</taxon>
        <taxon>Triticodae</taxon>
        <taxon>Triticeae</taxon>
        <taxon>Triticinae</taxon>
        <taxon>Triticum</taxon>
    </lineage>
</organism>
<dbReference type="InterPro" id="IPR043502">
    <property type="entry name" value="DNA/RNA_pol_sf"/>
</dbReference>
<name>A0A8R7RA17_TRIUA</name>
<dbReference type="InterPro" id="IPR039537">
    <property type="entry name" value="Retrotran_Ty1/copia-like"/>
</dbReference>
<dbReference type="Pfam" id="PF00665">
    <property type="entry name" value="rve"/>
    <property type="match status" value="1"/>
</dbReference>